<keyword evidence="6 8" id="KW-0408">Iron</keyword>
<dbReference type="GO" id="GO:0006082">
    <property type="term" value="P:organic acid metabolic process"/>
    <property type="evidence" value="ECO:0007669"/>
    <property type="project" value="TreeGrafter"/>
</dbReference>
<dbReference type="GO" id="GO:0016712">
    <property type="term" value="F:oxidoreductase activity, acting on paired donors, with incorporation or reduction of molecular oxygen, reduced flavin or flavoprotein as one donor, and incorporation of one atom of oxygen"/>
    <property type="evidence" value="ECO:0007669"/>
    <property type="project" value="TreeGrafter"/>
</dbReference>
<evidence type="ECO:0000256" key="6">
    <source>
        <dbReference type="ARBA" id="ARBA00023004"/>
    </source>
</evidence>
<evidence type="ECO:0000313" key="11">
    <source>
        <dbReference type="EMBL" id="SSX19365.1"/>
    </source>
</evidence>
<evidence type="ECO:0000256" key="9">
    <source>
        <dbReference type="RuleBase" id="RU000461"/>
    </source>
</evidence>
<dbReference type="AlphaFoldDB" id="A0A336K893"/>
<dbReference type="PRINTS" id="PR00385">
    <property type="entry name" value="P450"/>
</dbReference>
<dbReference type="GO" id="GO:0020037">
    <property type="term" value="F:heme binding"/>
    <property type="evidence" value="ECO:0007669"/>
    <property type="project" value="InterPro"/>
</dbReference>
<dbReference type="FunFam" id="1.10.630.10:FF:000036">
    <property type="entry name" value="CYtochrome P450 family"/>
    <property type="match status" value="1"/>
</dbReference>
<feature type="binding site" description="axial binding residue" evidence="8">
    <location>
        <position position="441"/>
    </location>
    <ligand>
        <name>heme</name>
        <dbReference type="ChEBI" id="CHEBI:30413"/>
    </ligand>
    <ligandPart>
        <name>Fe</name>
        <dbReference type="ChEBI" id="CHEBI:18248"/>
    </ligandPart>
</feature>
<gene>
    <name evidence="10" type="primary">CSON013485</name>
</gene>
<reference evidence="10" key="1">
    <citation type="submission" date="2018-04" db="EMBL/GenBank/DDBJ databases">
        <authorList>
            <person name="Go L.Y."/>
            <person name="Mitchell J.A."/>
        </authorList>
    </citation>
    <scope>NUCLEOTIDE SEQUENCE</scope>
    <source>
        <tissue evidence="10">Whole organism</tissue>
    </source>
</reference>
<reference evidence="11" key="2">
    <citation type="submission" date="2018-07" db="EMBL/GenBank/DDBJ databases">
        <authorList>
            <person name="Quirk P.G."/>
            <person name="Krulwich T.A."/>
        </authorList>
    </citation>
    <scope>NUCLEOTIDE SEQUENCE</scope>
</reference>
<sequence length="495" mass="56884">MLTVLLGIIIVLITVWLISEIKKPHKYPPGPSWLPIVGNTPYVRSLARKVGGQHLAFEELSKLYDSPVLGLRLGPDLVVVALTYPIVREVHNNEVFDGRPDNFFLRLRTMGTRLGITCTDGAHWHEHRSFVVRHLRQLGYGRQTMEAHIQNQLNELLGLIKDLNGEAIWPGKFLPPSVINVLWTFTTGSRISRNDKRLLRLLDLLNRRSKVFDISGGILSQMPWMRFIAPEYSGYNLIKEFNLELHEFFMETIRAHQNDYSEDKAGDDLIYAYIKEMKEREHDKNSTFTEVQLTMIILDIFIAGSQTTSITIDLALMMMVLRPDIQAKVFEEIKNTIGTEKLPNIGDKTVLPYTEAFLFEVQRFFHIVPVSGPRRALKDTTLGGYRIPKNTTILMGLRTVHMDEEYWVDPKVFRPERFLSENNELIKNDHLMPFGQGRRRCLGDSLARACMFTFLVGILQKYEIVKAVGKDPPSMDLLPGITLSPKPYFVEFKDR</sequence>
<dbReference type="InterPro" id="IPR017972">
    <property type="entry name" value="Cyt_P450_CS"/>
</dbReference>
<proteinExistence type="inferred from homology"/>
<comment type="similarity">
    <text evidence="2 9">Belongs to the cytochrome P450 family.</text>
</comment>
<evidence type="ECO:0000256" key="1">
    <source>
        <dbReference type="ARBA" id="ARBA00001971"/>
    </source>
</evidence>
<evidence type="ECO:0000256" key="7">
    <source>
        <dbReference type="ARBA" id="ARBA00023033"/>
    </source>
</evidence>
<evidence type="ECO:0000256" key="3">
    <source>
        <dbReference type="ARBA" id="ARBA00022617"/>
    </source>
</evidence>
<evidence type="ECO:0000313" key="10">
    <source>
        <dbReference type="EMBL" id="SSW98983.1"/>
    </source>
</evidence>
<dbReference type="InterPro" id="IPR001128">
    <property type="entry name" value="Cyt_P450"/>
</dbReference>
<dbReference type="PRINTS" id="PR00463">
    <property type="entry name" value="EP450I"/>
</dbReference>
<evidence type="ECO:0000256" key="5">
    <source>
        <dbReference type="ARBA" id="ARBA00023002"/>
    </source>
</evidence>
<keyword evidence="5 9" id="KW-0560">Oxidoreductase</keyword>
<dbReference type="GO" id="GO:0008395">
    <property type="term" value="F:steroid hydroxylase activity"/>
    <property type="evidence" value="ECO:0007669"/>
    <property type="project" value="TreeGrafter"/>
</dbReference>
<dbReference type="InterPro" id="IPR002401">
    <property type="entry name" value="Cyt_P450_E_grp-I"/>
</dbReference>
<evidence type="ECO:0000256" key="2">
    <source>
        <dbReference type="ARBA" id="ARBA00010617"/>
    </source>
</evidence>
<accession>A0A336K893</accession>
<dbReference type="PANTHER" id="PTHR24300:SF376">
    <property type="entry name" value="CYTOCHROME P450 15A1"/>
    <property type="match status" value="1"/>
</dbReference>
<dbReference type="EMBL" id="UFQT01000067">
    <property type="protein sequence ID" value="SSX19365.1"/>
    <property type="molecule type" value="Genomic_DNA"/>
</dbReference>
<keyword evidence="3 8" id="KW-0349">Heme</keyword>
<evidence type="ECO:0000256" key="8">
    <source>
        <dbReference type="PIRSR" id="PIRSR602401-1"/>
    </source>
</evidence>
<dbReference type="Gene3D" id="1.10.630.10">
    <property type="entry name" value="Cytochrome P450"/>
    <property type="match status" value="1"/>
</dbReference>
<keyword evidence="7 9" id="KW-0503">Monooxygenase</keyword>
<dbReference type="CDD" id="cd20651">
    <property type="entry name" value="CYP15A1-like"/>
    <property type="match status" value="1"/>
</dbReference>
<dbReference type="GO" id="GO:0005737">
    <property type="term" value="C:cytoplasm"/>
    <property type="evidence" value="ECO:0007669"/>
    <property type="project" value="TreeGrafter"/>
</dbReference>
<keyword evidence="4 8" id="KW-0479">Metal-binding</keyword>
<dbReference type="Pfam" id="PF00067">
    <property type="entry name" value="p450"/>
    <property type="match status" value="1"/>
</dbReference>
<dbReference type="OMA" id="WCLIAGE"/>
<dbReference type="PANTHER" id="PTHR24300">
    <property type="entry name" value="CYTOCHROME P450 508A4-RELATED"/>
    <property type="match status" value="1"/>
</dbReference>
<comment type="cofactor">
    <cofactor evidence="1 8">
        <name>heme</name>
        <dbReference type="ChEBI" id="CHEBI:30413"/>
    </cofactor>
</comment>
<dbReference type="GO" id="GO:0005506">
    <property type="term" value="F:iron ion binding"/>
    <property type="evidence" value="ECO:0007669"/>
    <property type="project" value="InterPro"/>
</dbReference>
<dbReference type="GO" id="GO:0006805">
    <property type="term" value="P:xenobiotic metabolic process"/>
    <property type="evidence" value="ECO:0007669"/>
    <property type="project" value="TreeGrafter"/>
</dbReference>
<dbReference type="PROSITE" id="PS00086">
    <property type="entry name" value="CYTOCHROME_P450"/>
    <property type="match status" value="1"/>
</dbReference>
<evidence type="ECO:0000256" key="4">
    <source>
        <dbReference type="ARBA" id="ARBA00022723"/>
    </source>
</evidence>
<organism evidence="10">
    <name type="scientific">Culicoides sonorensis</name>
    <name type="common">Biting midge</name>
    <dbReference type="NCBI Taxonomy" id="179676"/>
    <lineage>
        <taxon>Eukaryota</taxon>
        <taxon>Metazoa</taxon>
        <taxon>Ecdysozoa</taxon>
        <taxon>Arthropoda</taxon>
        <taxon>Hexapoda</taxon>
        <taxon>Insecta</taxon>
        <taxon>Pterygota</taxon>
        <taxon>Neoptera</taxon>
        <taxon>Endopterygota</taxon>
        <taxon>Diptera</taxon>
        <taxon>Nematocera</taxon>
        <taxon>Chironomoidea</taxon>
        <taxon>Ceratopogonidae</taxon>
        <taxon>Ceratopogoninae</taxon>
        <taxon>Culicoides</taxon>
        <taxon>Monoculicoides</taxon>
    </lineage>
</organism>
<protein>
    <submittedName>
        <fullName evidence="10">CSON013485 protein</fullName>
    </submittedName>
</protein>
<dbReference type="InterPro" id="IPR050182">
    <property type="entry name" value="Cytochrome_P450_fam2"/>
</dbReference>
<dbReference type="SUPFAM" id="SSF48264">
    <property type="entry name" value="Cytochrome P450"/>
    <property type="match status" value="1"/>
</dbReference>
<dbReference type="VEuPathDB" id="VectorBase:CSON013485"/>
<dbReference type="EMBL" id="UFQS01000067">
    <property type="protein sequence ID" value="SSW98983.1"/>
    <property type="molecule type" value="Genomic_DNA"/>
</dbReference>
<name>A0A336K893_CULSO</name>
<dbReference type="InterPro" id="IPR036396">
    <property type="entry name" value="Cyt_P450_sf"/>
</dbReference>